<sequence length="211" mass="23133">MTAFDRRTFLAGLLAAGACGAGFPALAAPNLGQMSPEEFATVQTVNAYFNSIRTLEGKFIQTGPDGSQAEGLFVIDRPGRIRFRYQPPAQMDIISDGKTVAIVDKKARNQTLVFLNDTPLRFLLAQNIDLTKEAVVQSVSLADDLLTVVLEDPGTFAAGRLTLIFDGRTVELRQWTVTDAQGLDTTVAVYDLKPGIEVKPEWFKINFSLYK</sequence>
<name>A0A1E3H2L9_9HYPH</name>
<dbReference type="OrthoDB" id="9800501at2"/>
<dbReference type="SUPFAM" id="SSF89392">
    <property type="entry name" value="Prokaryotic lipoproteins and lipoprotein localization factors"/>
    <property type="match status" value="1"/>
</dbReference>
<dbReference type="EMBL" id="MCRJ01000051">
    <property type="protein sequence ID" value="ODN70395.1"/>
    <property type="molecule type" value="Genomic_DNA"/>
</dbReference>
<dbReference type="Pfam" id="PF03548">
    <property type="entry name" value="LolA"/>
    <property type="match status" value="1"/>
</dbReference>
<dbReference type="CDD" id="cd16325">
    <property type="entry name" value="LolA"/>
    <property type="match status" value="1"/>
</dbReference>
<evidence type="ECO:0000313" key="4">
    <source>
        <dbReference type="Proteomes" id="UP000094622"/>
    </source>
</evidence>
<organism evidence="3 4">
    <name type="scientific">Methylobrevis pamukkalensis</name>
    <dbReference type="NCBI Taxonomy" id="1439726"/>
    <lineage>
        <taxon>Bacteria</taxon>
        <taxon>Pseudomonadati</taxon>
        <taxon>Pseudomonadota</taxon>
        <taxon>Alphaproteobacteria</taxon>
        <taxon>Hyphomicrobiales</taxon>
        <taxon>Pleomorphomonadaceae</taxon>
        <taxon>Methylobrevis</taxon>
    </lineage>
</organism>
<dbReference type="PATRIC" id="fig|1439726.3.peg.2380"/>
<gene>
    <name evidence="3" type="ORF">A6302_02258</name>
</gene>
<evidence type="ECO:0000313" key="3">
    <source>
        <dbReference type="EMBL" id="ODN70395.1"/>
    </source>
</evidence>
<keyword evidence="1 2" id="KW-0732">Signal</keyword>
<dbReference type="PANTHER" id="PTHR35869">
    <property type="entry name" value="OUTER-MEMBRANE LIPOPROTEIN CARRIER PROTEIN"/>
    <property type="match status" value="1"/>
</dbReference>
<evidence type="ECO:0000256" key="2">
    <source>
        <dbReference type="SAM" id="SignalP"/>
    </source>
</evidence>
<dbReference type="AlphaFoldDB" id="A0A1E3H2L9"/>
<comment type="caution">
    <text evidence="3">The sequence shown here is derived from an EMBL/GenBank/DDBJ whole genome shotgun (WGS) entry which is preliminary data.</text>
</comment>
<dbReference type="PROSITE" id="PS51257">
    <property type="entry name" value="PROKAR_LIPOPROTEIN"/>
    <property type="match status" value="1"/>
</dbReference>
<proteinExistence type="predicted"/>
<dbReference type="InterPro" id="IPR006311">
    <property type="entry name" value="TAT_signal"/>
</dbReference>
<dbReference type="RefSeq" id="WP_069306929.1">
    <property type="nucleotide sequence ID" value="NZ_MCRJ01000051.1"/>
</dbReference>
<accession>A0A1E3H2L9</accession>
<dbReference type="InterPro" id="IPR029046">
    <property type="entry name" value="LolA/LolB/LppX"/>
</dbReference>
<feature type="chain" id="PRO_5009128866" evidence="2">
    <location>
        <begin position="28"/>
        <end position="211"/>
    </location>
</feature>
<feature type="signal peptide" evidence="2">
    <location>
        <begin position="1"/>
        <end position="27"/>
    </location>
</feature>
<dbReference type="PROSITE" id="PS51318">
    <property type="entry name" value="TAT"/>
    <property type="match status" value="1"/>
</dbReference>
<reference evidence="3 4" key="1">
    <citation type="submission" date="2016-07" db="EMBL/GenBank/DDBJ databases">
        <title>Draft Genome Sequence of Methylobrevis pamukkalensis PK2.</title>
        <authorList>
            <person name="Vasilenko O.V."/>
            <person name="Doronina N.V."/>
            <person name="Shmareva M.N."/>
            <person name="Tarlachkov S.V."/>
            <person name="Mustakhimov I."/>
            <person name="Trotsenko Y.A."/>
        </authorList>
    </citation>
    <scope>NUCLEOTIDE SEQUENCE [LARGE SCALE GENOMIC DNA]</scope>
    <source>
        <strain evidence="3 4">PK2</strain>
    </source>
</reference>
<keyword evidence="3" id="KW-0449">Lipoprotein</keyword>
<dbReference type="InterPro" id="IPR004564">
    <property type="entry name" value="OM_lipoprot_carrier_LolA-like"/>
</dbReference>
<dbReference type="PANTHER" id="PTHR35869:SF1">
    <property type="entry name" value="OUTER-MEMBRANE LIPOPROTEIN CARRIER PROTEIN"/>
    <property type="match status" value="1"/>
</dbReference>
<protein>
    <submittedName>
        <fullName evidence="3">Lipoprotein chaperone</fullName>
    </submittedName>
</protein>
<evidence type="ECO:0000256" key="1">
    <source>
        <dbReference type="ARBA" id="ARBA00022729"/>
    </source>
</evidence>
<keyword evidence="4" id="KW-1185">Reference proteome</keyword>
<dbReference type="Gene3D" id="2.50.20.10">
    <property type="entry name" value="Lipoprotein localisation LolA/LolB/LppX"/>
    <property type="match status" value="1"/>
</dbReference>
<dbReference type="Proteomes" id="UP000094622">
    <property type="component" value="Unassembled WGS sequence"/>
</dbReference>